<keyword evidence="3" id="KW-0731">Sigma factor</keyword>
<feature type="region of interest" description="Disordered" evidence="5">
    <location>
        <begin position="1"/>
        <end position="32"/>
    </location>
</feature>
<dbReference type="InterPro" id="IPR013325">
    <property type="entry name" value="RNA_pol_sigma_r2"/>
</dbReference>
<proteinExistence type="inferred from homology"/>
<dbReference type="InterPro" id="IPR007627">
    <property type="entry name" value="RNA_pol_sigma70_r2"/>
</dbReference>
<dbReference type="InterPro" id="IPR039425">
    <property type="entry name" value="RNA_pol_sigma-70-like"/>
</dbReference>
<keyword evidence="2" id="KW-0805">Transcription regulation</keyword>
<dbReference type="InterPro" id="IPR013324">
    <property type="entry name" value="RNA_pol_sigma_r3/r4-like"/>
</dbReference>
<reference evidence="8 10" key="1">
    <citation type="submission" date="2021-08" db="EMBL/GenBank/DDBJ databases">
        <authorList>
            <person name="Tuo L."/>
        </authorList>
    </citation>
    <scope>NUCLEOTIDE SEQUENCE [LARGE SCALE GENOMIC DNA]</scope>
    <source>
        <strain evidence="8 10">JCM 31229</strain>
    </source>
</reference>
<dbReference type="Pfam" id="PF04542">
    <property type="entry name" value="Sigma70_r2"/>
    <property type="match status" value="1"/>
</dbReference>
<dbReference type="Gene3D" id="1.10.1740.10">
    <property type="match status" value="1"/>
</dbReference>
<evidence type="ECO:0000256" key="4">
    <source>
        <dbReference type="ARBA" id="ARBA00023163"/>
    </source>
</evidence>
<evidence type="ECO:0000313" key="9">
    <source>
        <dbReference type="EMBL" id="MBY8826450.1"/>
    </source>
</evidence>
<evidence type="ECO:0000256" key="1">
    <source>
        <dbReference type="ARBA" id="ARBA00010641"/>
    </source>
</evidence>
<dbReference type="PANTHER" id="PTHR43133:SF63">
    <property type="entry name" value="RNA POLYMERASE SIGMA FACTOR FECI-RELATED"/>
    <property type="match status" value="1"/>
</dbReference>
<dbReference type="SUPFAM" id="SSF88946">
    <property type="entry name" value="Sigma2 domain of RNA polymerase sigma factors"/>
    <property type="match status" value="1"/>
</dbReference>
<evidence type="ECO:0000256" key="3">
    <source>
        <dbReference type="ARBA" id="ARBA00023082"/>
    </source>
</evidence>
<accession>A0ABS7PPR9</accession>
<comment type="caution">
    <text evidence="8">The sequence shown here is derived from an EMBL/GenBank/DDBJ whole genome shotgun (WGS) entry which is preliminary data.</text>
</comment>
<dbReference type="Gene3D" id="1.10.10.10">
    <property type="entry name" value="Winged helix-like DNA-binding domain superfamily/Winged helix DNA-binding domain"/>
    <property type="match status" value="1"/>
</dbReference>
<feature type="domain" description="RNA polymerase sigma factor 70 region 4 type 2" evidence="7">
    <location>
        <begin position="137"/>
        <end position="188"/>
    </location>
</feature>
<gene>
    <name evidence="8" type="ORF">K7G82_13500</name>
    <name evidence="9" type="ORF">K7G82_29375</name>
</gene>
<dbReference type="InterPro" id="IPR014284">
    <property type="entry name" value="RNA_pol_sigma-70_dom"/>
</dbReference>
<evidence type="ECO:0000313" key="8">
    <source>
        <dbReference type="EMBL" id="MBY8823315.1"/>
    </source>
</evidence>
<evidence type="ECO:0000313" key="10">
    <source>
        <dbReference type="Proteomes" id="UP000706039"/>
    </source>
</evidence>
<evidence type="ECO:0000256" key="5">
    <source>
        <dbReference type="SAM" id="MobiDB-lite"/>
    </source>
</evidence>
<sequence>MTQHFPGSAPRARIPAGPTNGAGHAGTAQGDGRAEIDRLYREAAPSLRRFFKNRLRDGDAADDMVQETFLRLSGSAAPRALRNPAAWLQRVARNLVFDRTRRARAHGAPVHLALDEAELPPVAPDQLLALEAEDMQRCYEAALAALTARTREIFLLHRIDELGYREIAGRLGISVATVEYHMMRALAHFDRMLGQR</sequence>
<evidence type="ECO:0000259" key="6">
    <source>
        <dbReference type="Pfam" id="PF04542"/>
    </source>
</evidence>
<dbReference type="EMBL" id="JAINVV010000018">
    <property type="protein sequence ID" value="MBY8826450.1"/>
    <property type="molecule type" value="Genomic_DNA"/>
</dbReference>
<keyword evidence="10" id="KW-1185">Reference proteome</keyword>
<dbReference type="SUPFAM" id="SSF88659">
    <property type="entry name" value="Sigma3 and sigma4 domains of RNA polymerase sigma factors"/>
    <property type="match status" value="1"/>
</dbReference>
<dbReference type="NCBIfam" id="TIGR02937">
    <property type="entry name" value="sigma70-ECF"/>
    <property type="match status" value="1"/>
</dbReference>
<evidence type="ECO:0000256" key="2">
    <source>
        <dbReference type="ARBA" id="ARBA00023015"/>
    </source>
</evidence>
<dbReference type="Proteomes" id="UP000706039">
    <property type="component" value="Unassembled WGS sequence"/>
</dbReference>
<name>A0ABS7PPR9_9SPHN</name>
<protein>
    <submittedName>
        <fullName evidence="8">RNA polymerase sigma factor</fullName>
    </submittedName>
</protein>
<dbReference type="EMBL" id="JAINVV010000006">
    <property type="protein sequence ID" value="MBY8823315.1"/>
    <property type="molecule type" value="Genomic_DNA"/>
</dbReference>
<dbReference type="InterPro" id="IPR036388">
    <property type="entry name" value="WH-like_DNA-bd_sf"/>
</dbReference>
<keyword evidence="4" id="KW-0804">Transcription</keyword>
<dbReference type="RefSeq" id="WP_222990431.1">
    <property type="nucleotide sequence ID" value="NZ_JAINVV010000006.1"/>
</dbReference>
<dbReference type="PANTHER" id="PTHR43133">
    <property type="entry name" value="RNA POLYMERASE ECF-TYPE SIGMA FACTO"/>
    <property type="match status" value="1"/>
</dbReference>
<dbReference type="InterPro" id="IPR013249">
    <property type="entry name" value="RNA_pol_sigma70_r4_t2"/>
</dbReference>
<organism evidence="8 10">
    <name type="scientific">Sphingomonas colocasiae</name>
    <dbReference type="NCBI Taxonomy" id="1848973"/>
    <lineage>
        <taxon>Bacteria</taxon>
        <taxon>Pseudomonadati</taxon>
        <taxon>Pseudomonadota</taxon>
        <taxon>Alphaproteobacteria</taxon>
        <taxon>Sphingomonadales</taxon>
        <taxon>Sphingomonadaceae</taxon>
        <taxon>Sphingomonas</taxon>
    </lineage>
</organism>
<feature type="domain" description="RNA polymerase sigma-70 region 2" evidence="6">
    <location>
        <begin position="39"/>
        <end position="104"/>
    </location>
</feature>
<dbReference type="Pfam" id="PF08281">
    <property type="entry name" value="Sigma70_r4_2"/>
    <property type="match status" value="1"/>
</dbReference>
<comment type="similarity">
    <text evidence="1">Belongs to the sigma-70 factor family. ECF subfamily.</text>
</comment>
<evidence type="ECO:0000259" key="7">
    <source>
        <dbReference type="Pfam" id="PF08281"/>
    </source>
</evidence>